<evidence type="ECO:0000313" key="1">
    <source>
        <dbReference type="EMBL" id="CAK1542203.1"/>
    </source>
</evidence>
<keyword evidence="2" id="KW-1185">Reference proteome</keyword>
<dbReference type="Proteomes" id="UP001497472">
    <property type="component" value="Unassembled WGS sequence"/>
</dbReference>
<protein>
    <submittedName>
        <fullName evidence="1">Uncharacterized protein</fullName>
    </submittedName>
</protein>
<dbReference type="EMBL" id="CAVLEF010000003">
    <property type="protein sequence ID" value="CAK1542203.1"/>
    <property type="molecule type" value="Genomic_DNA"/>
</dbReference>
<gene>
    <name evidence="1" type="ORF">LNINA_LOCUS2117</name>
</gene>
<sequence>MMNDVSTSWSEENSRELLLSDIANPFETGRSQEFHKTALRGDKLLPRLRRFITDLTMAGKCYDYEVSFKVIKY</sequence>
<reference evidence="1 2" key="1">
    <citation type="submission" date="2023-11" db="EMBL/GenBank/DDBJ databases">
        <authorList>
            <person name="Okamura Y."/>
        </authorList>
    </citation>
    <scope>NUCLEOTIDE SEQUENCE [LARGE SCALE GENOMIC DNA]</scope>
</reference>
<name>A0AAV1IYJ1_9NEOP</name>
<organism evidence="1 2">
    <name type="scientific">Leptosia nina</name>
    <dbReference type="NCBI Taxonomy" id="320188"/>
    <lineage>
        <taxon>Eukaryota</taxon>
        <taxon>Metazoa</taxon>
        <taxon>Ecdysozoa</taxon>
        <taxon>Arthropoda</taxon>
        <taxon>Hexapoda</taxon>
        <taxon>Insecta</taxon>
        <taxon>Pterygota</taxon>
        <taxon>Neoptera</taxon>
        <taxon>Endopterygota</taxon>
        <taxon>Lepidoptera</taxon>
        <taxon>Glossata</taxon>
        <taxon>Ditrysia</taxon>
        <taxon>Papilionoidea</taxon>
        <taxon>Pieridae</taxon>
        <taxon>Pierinae</taxon>
        <taxon>Leptosia</taxon>
    </lineage>
</organism>
<accession>A0AAV1IYJ1</accession>
<evidence type="ECO:0000313" key="2">
    <source>
        <dbReference type="Proteomes" id="UP001497472"/>
    </source>
</evidence>
<comment type="caution">
    <text evidence="1">The sequence shown here is derived from an EMBL/GenBank/DDBJ whole genome shotgun (WGS) entry which is preliminary data.</text>
</comment>
<proteinExistence type="predicted"/>
<dbReference type="AlphaFoldDB" id="A0AAV1IYJ1"/>